<evidence type="ECO:0000313" key="1">
    <source>
        <dbReference type="EMBL" id="KAJ0178948.1"/>
    </source>
</evidence>
<reference evidence="1 2" key="1">
    <citation type="journal article" date="2021" name="Front. Genet.">
        <title>Chromosome-Level Genome Assembly Reveals Significant Gene Expansion in the Toll and IMD Signaling Pathways of Dendrolimus kikuchii.</title>
        <authorList>
            <person name="Zhou J."/>
            <person name="Wu P."/>
            <person name="Xiong Z."/>
            <person name="Liu N."/>
            <person name="Zhao N."/>
            <person name="Ji M."/>
            <person name="Qiu Y."/>
            <person name="Yang B."/>
        </authorList>
    </citation>
    <scope>NUCLEOTIDE SEQUENCE [LARGE SCALE GENOMIC DNA]</scope>
    <source>
        <strain evidence="1">Ann1</strain>
    </source>
</reference>
<dbReference type="EMBL" id="CM034395">
    <property type="protein sequence ID" value="KAJ0178948.1"/>
    <property type="molecule type" value="Genomic_DNA"/>
</dbReference>
<evidence type="ECO:0000313" key="2">
    <source>
        <dbReference type="Proteomes" id="UP000824533"/>
    </source>
</evidence>
<keyword evidence="2" id="KW-1185">Reference proteome</keyword>
<sequence length="409" mass="47868">MIDSDINETLKLVHECILPKLYKTNEECAVHPEYEVRLKILDQKFHQLLRFMGAIQLKEEITVLASLKILYEELECDGPWNNLSCKEFAKKLNGTFELFYGITLKNIFSSDTFDCQKIFDACLKIIHEKISMENFKYYPSLVEVYCIILQSSKEYNLSLNPPKVLPVSLYLIDDYINSNRIKGLKGLCAVLKCLEPQTFSDGNYYDVIYRSLKNKVSEKDLEITKPLLDCLLLLLKILPQDVKSTKMDDILSVALEQLYIESNLYRKALLLNFLKNIIEMHGVSCVKRKKFKHVFCDNLDICCNDAVAEILLSDLLRCFEMWIRHCWCVWKLSTDQKLLSLLVKLLYVTTEEYWTKIAHLIITLIKLCSVEERKQISENLNTSKFCNSKFLERLELIKREIDKQIEIVY</sequence>
<name>A0ACC1D5S9_9NEOP</name>
<accession>A0ACC1D5S9</accession>
<gene>
    <name evidence="1" type="ORF">K1T71_005723</name>
</gene>
<organism evidence="1 2">
    <name type="scientific">Dendrolimus kikuchii</name>
    <dbReference type="NCBI Taxonomy" id="765133"/>
    <lineage>
        <taxon>Eukaryota</taxon>
        <taxon>Metazoa</taxon>
        <taxon>Ecdysozoa</taxon>
        <taxon>Arthropoda</taxon>
        <taxon>Hexapoda</taxon>
        <taxon>Insecta</taxon>
        <taxon>Pterygota</taxon>
        <taxon>Neoptera</taxon>
        <taxon>Endopterygota</taxon>
        <taxon>Lepidoptera</taxon>
        <taxon>Glossata</taxon>
        <taxon>Ditrysia</taxon>
        <taxon>Bombycoidea</taxon>
        <taxon>Lasiocampidae</taxon>
        <taxon>Dendrolimus</taxon>
    </lineage>
</organism>
<proteinExistence type="predicted"/>
<protein>
    <submittedName>
        <fullName evidence="1">Uncharacterized protein</fullName>
    </submittedName>
</protein>
<comment type="caution">
    <text evidence="1">The sequence shown here is derived from an EMBL/GenBank/DDBJ whole genome shotgun (WGS) entry which is preliminary data.</text>
</comment>
<dbReference type="Proteomes" id="UP000824533">
    <property type="component" value="Linkage Group LG09"/>
</dbReference>